<keyword evidence="1" id="KW-0472">Membrane</keyword>
<evidence type="ECO:0000313" key="3">
    <source>
        <dbReference type="EMBL" id="SDW34126.1"/>
    </source>
</evidence>
<feature type="transmembrane region" description="Helical" evidence="1">
    <location>
        <begin position="47"/>
        <end position="66"/>
    </location>
</feature>
<evidence type="ECO:0000256" key="1">
    <source>
        <dbReference type="SAM" id="Phobius"/>
    </source>
</evidence>
<keyword evidence="1" id="KW-0812">Transmembrane</keyword>
<feature type="transmembrane region" description="Helical" evidence="1">
    <location>
        <begin position="21"/>
        <end position="41"/>
    </location>
</feature>
<sequence length="229" mass="25363">MTPQHITSSTRWRFWRDPDHSLAALLLLLLLYILVFTPLYGSPLADGGLISITFSLILLTGVFATARYHATRFGIAIIALMAFASHWAHFVLGGLTIHLIDTAGAILFFITQAYFTVQRVFRAGPINSYRILGAIAGYLIIGMIFANAYLFLSLLTPDAFRFAPGVQINDPPLPELVYFSFVTLTTVGYGDITPLHPFARSLVAMEALIGQLYPAILIARLVTLYRRDP</sequence>
<dbReference type="Proteomes" id="UP000198816">
    <property type="component" value="Unassembled WGS sequence"/>
</dbReference>
<keyword evidence="4" id="KW-1185">Reference proteome</keyword>
<gene>
    <name evidence="3" type="ORF">SAMN05421783_103102</name>
</gene>
<evidence type="ECO:0000259" key="2">
    <source>
        <dbReference type="Pfam" id="PF07885"/>
    </source>
</evidence>
<proteinExistence type="predicted"/>
<feature type="transmembrane region" description="Helical" evidence="1">
    <location>
        <begin position="97"/>
        <end position="117"/>
    </location>
</feature>
<dbReference type="AlphaFoldDB" id="A0A1H2SR67"/>
<dbReference type="Pfam" id="PF07885">
    <property type="entry name" value="Ion_trans_2"/>
    <property type="match status" value="1"/>
</dbReference>
<dbReference type="Gene3D" id="1.10.287.70">
    <property type="match status" value="1"/>
</dbReference>
<feature type="transmembrane region" description="Helical" evidence="1">
    <location>
        <begin position="73"/>
        <end position="91"/>
    </location>
</feature>
<feature type="transmembrane region" description="Helical" evidence="1">
    <location>
        <begin position="202"/>
        <end position="222"/>
    </location>
</feature>
<feature type="domain" description="Potassium channel" evidence="2">
    <location>
        <begin position="172"/>
        <end position="225"/>
    </location>
</feature>
<accession>A0A1H2SR67</accession>
<organism evidence="3 4">
    <name type="scientific">Thiocapsa roseopersicina</name>
    <dbReference type="NCBI Taxonomy" id="1058"/>
    <lineage>
        <taxon>Bacteria</taxon>
        <taxon>Pseudomonadati</taxon>
        <taxon>Pseudomonadota</taxon>
        <taxon>Gammaproteobacteria</taxon>
        <taxon>Chromatiales</taxon>
        <taxon>Chromatiaceae</taxon>
        <taxon>Thiocapsa</taxon>
    </lineage>
</organism>
<name>A0A1H2SR67_THIRO</name>
<feature type="transmembrane region" description="Helical" evidence="1">
    <location>
        <begin position="129"/>
        <end position="152"/>
    </location>
</feature>
<keyword evidence="1" id="KW-1133">Transmembrane helix</keyword>
<reference evidence="4" key="1">
    <citation type="submission" date="2016-10" db="EMBL/GenBank/DDBJ databases">
        <authorList>
            <person name="Varghese N."/>
            <person name="Submissions S."/>
        </authorList>
    </citation>
    <scope>NUCLEOTIDE SEQUENCE [LARGE SCALE GENOMIC DNA]</scope>
    <source>
        <strain evidence="4">DSM 217</strain>
    </source>
</reference>
<protein>
    <submittedName>
        <fullName evidence="3">Ion channel</fullName>
    </submittedName>
</protein>
<dbReference type="STRING" id="1058.SAMN05421783_103102"/>
<dbReference type="RefSeq" id="WP_175534500.1">
    <property type="nucleotide sequence ID" value="NZ_FNNZ01000003.1"/>
</dbReference>
<evidence type="ECO:0000313" key="4">
    <source>
        <dbReference type="Proteomes" id="UP000198816"/>
    </source>
</evidence>
<dbReference type="InterPro" id="IPR013099">
    <property type="entry name" value="K_chnl_dom"/>
</dbReference>
<dbReference type="SUPFAM" id="SSF81324">
    <property type="entry name" value="Voltage-gated potassium channels"/>
    <property type="match status" value="1"/>
</dbReference>
<dbReference type="EMBL" id="FNNZ01000003">
    <property type="protein sequence ID" value="SDW34126.1"/>
    <property type="molecule type" value="Genomic_DNA"/>
</dbReference>